<organism evidence="1 2">
    <name type="scientific">Planoprotostelium fungivorum</name>
    <dbReference type="NCBI Taxonomy" id="1890364"/>
    <lineage>
        <taxon>Eukaryota</taxon>
        <taxon>Amoebozoa</taxon>
        <taxon>Evosea</taxon>
        <taxon>Variosea</taxon>
        <taxon>Cavosteliida</taxon>
        <taxon>Cavosteliaceae</taxon>
        <taxon>Planoprotostelium</taxon>
    </lineage>
</organism>
<name>A0A2P6NRD9_9EUKA</name>
<evidence type="ECO:0000313" key="1">
    <source>
        <dbReference type="EMBL" id="PRP86525.1"/>
    </source>
</evidence>
<dbReference type="PANTHER" id="PTHR31630">
    <property type="entry name" value="PHYTANOYL-COA DIOXYGENASE-RELATED-RELATED"/>
    <property type="match status" value="1"/>
</dbReference>
<dbReference type="SUPFAM" id="SSF51197">
    <property type="entry name" value="Clavaminate synthase-like"/>
    <property type="match status" value="1"/>
</dbReference>
<dbReference type="Proteomes" id="UP000241769">
    <property type="component" value="Unassembled WGS sequence"/>
</dbReference>
<dbReference type="InterPro" id="IPR027443">
    <property type="entry name" value="IPNS-like_sf"/>
</dbReference>
<keyword evidence="2" id="KW-1185">Reference proteome</keyword>
<evidence type="ECO:0000313" key="2">
    <source>
        <dbReference type="Proteomes" id="UP000241769"/>
    </source>
</evidence>
<protein>
    <recommendedName>
        <fullName evidence="3">Phytanoyl-CoA dioxygenase</fullName>
    </recommendedName>
</protein>
<dbReference type="InterPro" id="IPR008775">
    <property type="entry name" value="Phytyl_CoA_dOase-like"/>
</dbReference>
<dbReference type="Gene3D" id="2.60.120.330">
    <property type="entry name" value="B-lactam Antibiotic, Isopenicillin N Synthase, Chain"/>
    <property type="match status" value="1"/>
</dbReference>
<dbReference type="AlphaFoldDB" id="A0A2P6NRD9"/>
<gene>
    <name evidence="1" type="ORF">PROFUN_05307</name>
</gene>
<dbReference type="PANTHER" id="PTHR31630:SF8">
    <property type="entry name" value="JMJC DOMAIN-CONTAINING PROTEIN"/>
    <property type="match status" value="1"/>
</dbReference>
<accession>A0A2P6NRD9</accession>
<sequence>MIARAQISRYIHPIGLQYRRYSSTVSGPLSRQHIDTFLDVGYVVVPGLIPPELVTRHREQVLQFAEKHGVRQDDPSTWKNFSNIGRGFGGMIEFMHGEAANHIRQLDSLHLAYAQLFEATYCEDDTQWPNRLGSFSPERMYCFLNRCCYRAPSKDNAPQRDTGVHLDLNPYDPFQLNEAGTSQLMFWQPIQGMLAVTDSLQRGSGGFTDHTDVKQEAPKDLSLKRGNATDLNDRFPPEKMEFVPLKEGDFLFWDWRLPHSSEAENREGFRQVLYVGHLPDVQLNRDFIERQKTILETGRHHNFMSKKFIDIEVDGYKPFEWSPLGKNLMGLQPW</sequence>
<comment type="caution">
    <text evidence="1">The sequence shown here is derived from an EMBL/GenBank/DDBJ whole genome shotgun (WGS) entry which is preliminary data.</text>
</comment>
<dbReference type="OrthoDB" id="445007at2759"/>
<dbReference type="EMBL" id="MDYQ01000030">
    <property type="protein sequence ID" value="PRP86525.1"/>
    <property type="molecule type" value="Genomic_DNA"/>
</dbReference>
<evidence type="ECO:0008006" key="3">
    <source>
        <dbReference type="Google" id="ProtNLM"/>
    </source>
</evidence>
<reference evidence="1 2" key="1">
    <citation type="journal article" date="2018" name="Genome Biol. Evol.">
        <title>Multiple Roots of Fruiting Body Formation in Amoebozoa.</title>
        <authorList>
            <person name="Hillmann F."/>
            <person name="Forbes G."/>
            <person name="Novohradska S."/>
            <person name="Ferling I."/>
            <person name="Riege K."/>
            <person name="Groth M."/>
            <person name="Westermann M."/>
            <person name="Marz M."/>
            <person name="Spaller T."/>
            <person name="Winckler T."/>
            <person name="Schaap P."/>
            <person name="Glockner G."/>
        </authorList>
    </citation>
    <scope>NUCLEOTIDE SEQUENCE [LARGE SCALE GENOMIC DNA]</scope>
    <source>
        <strain evidence="1 2">Jena</strain>
    </source>
</reference>
<dbReference type="STRING" id="1890364.A0A2P6NRD9"/>
<dbReference type="Pfam" id="PF05721">
    <property type="entry name" value="PhyH"/>
    <property type="match status" value="1"/>
</dbReference>
<dbReference type="InParanoid" id="A0A2P6NRD9"/>
<proteinExistence type="predicted"/>